<protein>
    <submittedName>
        <fullName evidence="1">Uncharacterized protein</fullName>
    </submittedName>
</protein>
<reference evidence="1" key="1">
    <citation type="submission" date="2015-06" db="UniProtKB">
        <authorList>
            <consortium name="EnsemblPlants"/>
        </authorList>
    </citation>
    <scope>IDENTIFICATION</scope>
</reference>
<sequence>MAFLLAGKAKGGELVVTLAFQILEDGGVGLYSQPATKTAALPELPQRGGEPGPLAPLLLHVLHGVAPAQGRRPGPPPLPWGLLDIVTGPSASSLRATRSWTSELSPRVLLVEVPRCLGVETAGKIPPPSPFSYGTP</sequence>
<proteinExistence type="predicted"/>
<evidence type="ECO:0000313" key="1">
    <source>
        <dbReference type="EnsemblPlants" id="EMT00118"/>
    </source>
</evidence>
<organism evidence="1">
    <name type="scientific">Aegilops tauschii</name>
    <name type="common">Tausch's goatgrass</name>
    <name type="synonym">Aegilops squarrosa</name>
    <dbReference type="NCBI Taxonomy" id="37682"/>
    <lineage>
        <taxon>Eukaryota</taxon>
        <taxon>Viridiplantae</taxon>
        <taxon>Streptophyta</taxon>
        <taxon>Embryophyta</taxon>
        <taxon>Tracheophyta</taxon>
        <taxon>Spermatophyta</taxon>
        <taxon>Magnoliopsida</taxon>
        <taxon>Liliopsida</taxon>
        <taxon>Poales</taxon>
        <taxon>Poaceae</taxon>
        <taxon>BOP clade</taxon>
        <taxon>Pooideae</taxon>
        <taxon>Triticodae</taxon>
        <taxon>Triticeae</taxon>
        <taxon>Triticinae</taxon>
        <taxon>Aegilops</taxon>
    </lineage>
</organism>
<dbReference type="AlphaFoldDB" id="R7VYN1"/>
<name>R7VYN1_AEGTA</name>
<dbReference type="EnsemblPlants" id="EMT00118">
    <property type="protein sequence ID" value="EMT00118"/>
    <property type="gene ID" value="F775_09229"/>
</dbReference>
<accession>R7VYN1</accession>